<dbReference type="EC" id="5.1.3.14" evidence="3"/>
<comment type="similarity">
    <text evidence="1">Belongs to the UDP-N-acetylglucosamine 2-epimerase family.</text>
</comment>
<sequence length="368" mass="40352">MKIVSVVGARPQFIKASVVSKSLRSRDGVQETLVHSGQHYDIAMSDVFFEELGLPTADMNLSIGSGSHGTQTGRMLQAIEGVLVPEAPDWVIVYGDTNTTLAGALAAAKLHIPVVHVEAGLRSFDMGMPEEINRVLTDRVASLLFAPTQVAVSNLHSEGFKNENIYCVGDVMYDVALTFGHLAENRIDLLKQLSIQSGKYALATIHRAENTDDIHRLCAIFTALRNLSREITVVLPLHPRTRARLNAARLLEQVQQELVMIEPVGYMDMAALTRHAALVVTDSGGLQKESYFHGIPCAILRDCTEWIELVQLGWNELISPSAHDISERLVQLLWRETPPRATDGPFGDGHAAEAIAETICSNTPSRYV</sequence>
<dbReference type="EMBL" id="QPMH01000041">
    <property type="protein sequence ID" value="RDD60144.1"/>
    <property type="molecule type" value="Genomic_DNA"/>
</dbReference>
<name>A0A369T6R4_9PROT</name>
<evidence type="ECO:0000259" key="2">
    <source>
        <dbReference type="Pfam" id="PF02350"/>
    </source>
</evidence>
<reference evidence="3 4" key="1">
    <citation type="submission" date="2018-07" db="EMBL/GenBank/DDBJ databases">
        <title>Venubactetium sediminum gen. nov., sp. nov., isolated from a marine solar saltern.</title>
        <authorList>
            <person name="Wang S."/>
        </authorList>
    </citation>
    <scope>NUCLEOTIDE SEQUENCE [LARGE SCALE GENOMIC DNA]</scope>
    <source>
        <strain evidence="3 4">WD2A32</strain>
    </source>
</reference>
<evidence type="ECO:0000256" key="1">
    <source>
        <dbReference type="RuleBase" id="RU003513"/>
    </source>
</evidence>
<dbReference type="NCBIfam" id="TIGR00236">
    <property type="entry name" value="wecB"/>
    <property type="match status" value="1"/>
</dbReference>
<dbReference type="InterPro" id="IPR029767">
    <property type="entry name" value="WecB-like"/>
</dbReference>
<dbReference type="GO" id="GO:0008761">
    <property type="term" value="F:UDP-N-acetylglucosamine 2-epimerase activity"/>
    <property type="evidence" value="ECO:0007669"/>
    <property type="project" value="UniProtKB-EC"/>
</dbReference>
<dbReference type="Gene3D" id="3.40.50.2000">
    <property type="entry name" value="Glycogen Phosphorylase B"/>
    <property type="match status" value="2"/>
</dbReference>
<dbReference type="Proteomes" id="UP000253941">
    <property type="component" value="Unassembled WGS sequence"/>
</dbReference>
<keyword evidence="1 3" id="KW-0413">Isomerase</keyword>
<evidence type="ECO:0000313" key="3">
    <source>
        <dbReference type="EMBL" id="RDD60144.1"/>
    </source>
</evidence>
<organism evidence="3 4">
    <name type="scientific">Ferruginivarius sediminum</name>
    <dbReference type="NCBI Taxonomy" id="2661937"/>
    <lineage>
        <taxon>Bacteria</taxon>
        <taxon>Pseudomonadati</taxon>
        <taxon>Pseudomonadota</taxon>
        <taxon>Alphaproteobacteria</taxon>
        <taxon>Rhodospirillales</taxon>
        <taxon>Rhodospirillaceae</taxon>
        <taxon>Ferruginivarius</taxon>
    </lineage>
</organism>
<dbReference type="SUPFAM" id="SSF53756">
    <property type="entry name" value="UDP-Glycosyltransferase/glycogen phosphorylase"/>
    <property type="match status" value="1"/>
</dbReference>
<proteinExistence type="inferred from homology"/>
<gene>
    <name evidence="3" type="ORF">DRB17_19600</name>
</gene>
<dbReference type="CDD" id="cd03786">
    <property type="entry name" value="GTB_UDP-GlcNAc_2-Epimerase"/>
    <property type="match status" value="1"/>
</dbReference>
<dbReference type="AlphaFoldDB" id="A0A369T6R4"/>
<comment type="caution">
    <text evidence="3">The sequence shown here is derived from an EMBL/GenBank/DDBJ whole genome shotgun (WGS) entry which is preliminary data.</text>
</comment>
<evidence type="ECO:0000313" key="4">
    <source>
        <dbReference type="Proteomes" id="UP000253941"/>
    </source>
</evidence>
<dbReference type="Pfam" id="PF02350">
    <property type="entry name" value="Epimerase_2"/>
    <property type="match status" value="1"/>
</dbReference>
<dbReference type="InterPro" id="IPR003331">
    <property type="entry name" value="UDP_GlcNAc_Epimerase_2_dom"/>
</dbReference>
<dbReference type="PANTHER" id="PTHR43174">
    <property type="entry name" value="UDP-N-ACETYLGLUCOSAMINE 2-EPIMERASE"/>
    <property type="match status" value="1"/>
</dbReference>
<dbReference type="RefSeq" id="WP_114583919.1">
    <property type="nucleotide sequence ID" value="NZ_QPMH01000041.1"/>
</dbReference>
<protein>
    <submittedName>
        <fullName evidence="3">UDP-N-acetylglucosamine 2-epimerase (Non-hydrolyzing)</fullName>
        <ecNumber evidence="3">5.1.3.14</ecNumber>
    </submittedName>
</protein>
<feature type="domain" description="UDP-N-acetylglucosamine 2-epimerase" evidence="2">
    <location>
        <begin position="22"/>
        <end position="359"/>
    </location>
</feature>
<accession>A0A369T6R4</accession>
<dbReference type="PANTHER" id="PTHR43174:SF1">
    <property type="entry name" value="UDP-N-ACETYLGLUCOSAMINE 2-EPIMERASE"/>
    <property type="match status" value="1"/>
</dbReference>
<keyword evidence="4" id="KW-1185">Reference proteome</keyword>